<gene>
    <name evidence="3" type="ORF">RCL2_000516000</name>
    <name evidence="2" type="ORF">RclHR1_00520033</name>
</gene>
<reference evidence="3" key="2">
    <citation type="submission" date="2019-10" db="EMBL/GenBank/DDBJ databases">
        <title>Conservation and host-specific expression of non-tandemly repeated heterogenous ribosome RNA gene in arbuscular mycorrhizal fungi.</title>
        <authorList>
            <person name="Maeda T."/>
            <person name="Kobayashi Y."/>
            <person name="Nakagawa T."/>
            <person name="Ezawa T."/>
            <person name="Yamaguchi K."/>
            <person name="Bino T."/>
            <person name="Nishimoto Y."/>
            <person name="Shigenobu S."/>
            <person name="Kawaguchi M."/>
        </authorList>
    </citation>
    <scope>NUCLEOTIDE SEQUENCE</scope>
    <source>
        <strain evidence="3">HR1</strain>
    </source>
</reference>
<accession>A0A2Z6RMW2</accession>
<keyword evidence="1" id="KW-0812">Transmembrane</keyword>
<comment type="caution">
    <text evidence="2">The sequence shown here is derived from an EMBL/GenBank/DDBJ whole genome shotgun (WGS) entry which is preliminary data.</text>
</comment>
<keyword evidence="1" id="KW-1133">Transmembrane helix</keyword>
<evidence type="ECO:0000313" key="3">
    <source>
        <dbReference type="EMBL" id="GES77826.1"/>
    </source>
</evidence>
<evidence type="ECO:0000313" key="2">
    <source>
        <dbReference type="EMBL" id="GBC03581.1"/>
    </source>
</evidence>
<dbReference type="EMBL" id="BEXD01003893">
    <property type="protein sequence ID" value="GBC03581.1"/>
    <property type="molecule type" value="Genomic_DNA"/>
</dbReference>
<reference evidence="2 4" key="1">
    <citation type="submission" date="2017-11" db="EMBL/GenBank/DDBJ databases">
        <title>The genome of Rhizophagus clarus HR1 reveals common genetic basis of auxotrophy among arbuscular mycorrhizal fungi.</title>
        <authorList>
            <person name="Kobayashi Y."/>
        </authorList>
    </citation>
    <scope>NUCLEOTIDE SEQUENCE [LARGE SCALE GENOMIC DNA]</scope>
    <source>
        <strain evidence="2 4">HR1</strain>
    </source>
</reference>
<dbReference type="STRING" id="94130.A0A2Z6RMW2"/>
<proteinExistence type="predicted"/>
<name>A0A2Z6RMW2_9GLOM</name>
<evidence type="ECO:0000313" key="4">
    <source>
        <dbReference type="Proteomes" id="UP000247702"/>
    </source>
</evidence>
<dbReference type="EMBL" id="BLAL01000034">
    <property type="protein sequence ID" value="GES77826.1"/>
    <property type="molecule type" value="Genomic_DNA"/>
</dbReference>
<dbReference type="OrthoDB" id="2433042at2759"/>
<keyword evidence="1" id="KW-0472">Membrane</keyword>
<feature type="transmembrane region" description="Helical" evidence="1">
    <location>
        <begin position="133"/>
        <end position="153"/>
    </location>
</feature>
<dbReference type="Proteomes" id="UP000615446">
    <property type="component" value="Unassembled WGS sequence"/>
</dbReference>
<organism evidence="2 4">
    <name type="scientific">Rhizophagus clarus</name>
    <dbReference type="NCBI Taxonomy" id="94130"/>
    <lineage>
        <taxon>Eukaryota</taxon>
        <taxon>Fungi</taxon>
        <taxon>Fungi incertae sedis</taxon>
        <taxon>Mucoromycota</taxon>
        <taxon>Glomeromycotina</taxon>
        <taxon>Glomeromycetes</taxon>
        <taxon>Glomerales</taxon>
        <taxon>Glomeraceae</taxon>
        <taxon>Rhizophagus</taxon>
    </lineage>
</organism>
<keyword evidence="4" id="KW-1185">Reference proteome</keyword>
<dbReference type="AlphaFoldDB" id="A0A2Z6RMW2"/>
<sequence>MPLILYNSAFFQFKIDFNNEKLFMDKEHNQWTLECISTIANFYSNKIHRQKELHELICKLLSKDVKVLSLNDKSSNNRTLELNFHSYSILYLLIKIKNEIRTGKYDPTTQAATSYAKFYTQEKNQKLLKECNLSCFIIGLAGFWICILGAIYIEKPLVEPLTSFEPLIFTNDQIHLNKIA</sequence>
<protein>
    <submittedName>
        <fullName evidence="2">Uncharacterized protein</fullName>
    </submittedName>
</protein>
<evidence type="ECO:0000256" key="1">
    <source>
        <dbReference type="SAM" id="Phobius"/>
    </source>
</evidence>
<dbReference type="Proteomes" id="UP000247702">
    <property type="component" value="Unassembled WGS sequence"/>
</dbReference>